<dbReference type="GO" id="GO:0005615">
    <property type="term" value="C:extracellular space"/>
    <property type="evidence" value="ECO:0007669"/>
    <property type="project" value="UniProtKB-KW"/>
</dbReference>
<organism evidence="11 12">
    <name type="scientific">Electrophorus voltai</name>
    <dbReference type="NCBI Taxonomy" id="2609070"/>
    <lineage>
        <taxon>Eukaryota</taxon>
        <taxon>Metazoa</taxon>
        <taxon>Chordata</taxon>
        <taxon>Craniata</taxon>
        <taxon>Vertebrata</taxon>
        <taxon>Euteleostomi</taxon>
        <taxon>Actinopterygii</taxon>
        <taxon>Neopterygii</taxon>
        <taxon>Teleostei</taxon>
        <taxon>Ostariophysi</taxon>
        <taxon>Gymnotiformes</taxon>
        <taxon>Gymnotoidei</taxon>
        <taxon>Gymnotidae</taxon>
        <taxon>Electrophorus</taxon>
    </lineage>
</organism>
<keyword evidence="5 9" id="KW-0732">Signal</keyword>
<reference evidence="11" key="1">
    <citation type="submission" date="2023-03" db="EMBL/GenBank/DDBJ databases">
        <title>Electrophorus voltai genome.</title>
        <authorList>
            <person name="Bian C."/>
        </authorList>
    </citation>
    <scope>NUCLEOTIDE SEQUENCE</scope>
    <source>
        <strain evidence="11">CB-2022</strain>
        <tissue evidence="11">Muscle</tissue>
    </source>
</reference>
<dbReference type="InterPro" id="IPR001811">
    <property type="entry name" value="Chemokine_IL8-like_dom"/>
</dbReference>
<protein>
    <recommendedName>
        <fullName evidence="9">C-C motif chemokine</fullName>
    </recommendedName>
</protein>
<evidence type="ECO:0000256" key="2">
    <source>
        <dbReference type="ARBA" id="ARBA00010868"/>
    </source>
</evidence>
<keyword evidence="4 9" id="KW-0964">Secreted</keyword>
<dbReference type="InterPro" id="IPR036048">
    <property type="entry name" value="Interleukin_8-like_sf"/>
</dbReference>
<evidence type="ECO:0000256" key="9">
    <source>
        <dbReference type="RuleBase" id="RU361150"/>
    </source>
</evidence>
<feature type="signal peptide" evidence="9">
    <location>
        <begin position="1"/>
        <end position="22"/>
    </location>
</feature>
<dbReference type="InterPro" id="IPR039809">
    <property type="entry name" value="Chemokine_b/g/d"/>
</dbReference>
<evidence type="ECO:0000256" key="6">
    <source>
        <dbReference type="ARBA" id="ARBA00023157"/>
    </source>
</evidence>
<dbReference type="PROSITE" id="PS00472">
    <property type="entry name" value="SMALL_CYTOKINES_CC"/>
    <property type="match status" value="1"/>
</dbReference>
<dbReference type="FunFam" id="2.40.50.40:FF:000002">
    <property type="entry name" value="C-C motif chemokine"/>
    <property type="match status" value="1"/>
</dbReference>
<evidence type="ECO:0000256" key="4">
    <source>
        <dbReference type="ARBA" id="ARBA00022525"/>
    </source>
</evidence>
<evidence type="ECO:0000256" key="8">
    <source>
        <dbReference type="ARBA" id="ARBA00046726"/>
    </source>
</evidence>
<dbReference type="PANTHER" id="PTHR12015:SF183">
    <property type="entry name" value="C-C MOTIF CHEMOKINE 3"/>
    <property type="match status" value="1"/>
</dbReference>
<keyword evidence="6" id="KW-1015">Disulfide bond</keyword>
<gene>
    <name evidence="11" type="ORF">P4O66_008832</name>
</gene>
<comment type="subunit">
    <text evidence="8">Self-associates. Also heterodimer of MIP-1-alpha(4-69) and MIP-1-beta(3-69). Interacts with CCR1.</text>
</comment>
<dbReference type="GO" id="GO:0008009">
    <property type="term" value="F:chemokine activity"/>
    <property type="evidence" value="ECO:0007669"/>
    <property type="project" value="InterPro"/>
</dbReference>
<evidence type="ECO:0000313" key="12">
    <source>
        <dbReference type="Proteomes" id="UP001239994"/>
    </source>
</evidence>
<proteinExistence type="inferred from homology"/>
<comment type="similarity">
    <text evidence="2 9">Belongs to the intercrine beta (chemokine CC) family.</text>
</comment>
<keyword evidence="9" id="KW-0145">Chemotaxis</keyword>
<comment type="function">
    <text evidence="7">Monokine with inflammatory and chemokinetic properties. Binds to CCR1, CCR4 and CCR5. One of the major HIV-suppressive factors produced by CD8+ T-cells. Recombinant MIP-1-alpha induces a dose-dependent inhibition of different strains of HIV-1, HIV-2, and simian immunodeficiency virus (SIV).</text>
</comment>
<keyword evidence="3 9" id="KW-0202">Cytokine</keyword>
<sequence>MKTYCTAVITLLLFAFCSQTLTQQSHKPDKCCFKHIESRIPEAFVKRFEETSPECNNPGVILYTTQQKEICANPDEKWVQRLMRIVQNHRKDSTFLIVSEDVVTH</sequence>
<dbReference type="PANTHER" id="PTHR12015">
    <property type="entry name" value="SMALL INDUCIBLE CYTOKINE A"/>
    <property type="match status" value="1"/>
</dbReference>
<dbReference type="InterPro" id="IPR000827">
    <property type="entry name" value="Chemokine_CC_CS"/>
</dbReference>
<comment type="caution">
    <text evidence="11">The sequence shown here is derived from an EMBL/GenBank/DDBJ whole genome shotgun (WGS) entry which is preliminary data.</text>
</comment>
<keyword evidence="12" id="KW-1185">Reference proteome</keyword>
<evidence type="ECO:0000256" key="1">
    <source>
        <dbReference type="ARBA" id="ARBA00004613"/>
    </source>
</evidence>
<dbReference type="Proteomes" id="UP001239994">
    <property type="component" value="Unassembled WGS sequence"/>
</dbReference>
<evidence type="ECO:0000313" key="11">
    <source>
        <dbReference type="EMBL" id="KAK1795767.1"/>
    </source>
</evidence>
<evidence type="ECO:0000259" key="10">
    <source>
        <dbReference type="SMART" id="SM00199"/>
    </source>
</evidence>
<feature type="domain" description="Chemokine interleukin-8-like" evidence="10">
    <location>
        <begin position="28"/>
        <end position="86"/>
    </location>
</feature>
<dbReference type="SMART" id="SM00199">
    <property type="entry name" value="SCY"/>
    <property type="match status" value="1"/>
</dbReference>
<evidence type="ECO:0000256" key="5">
    <source>
        <dbReference type="ARBA" id="ARBA00022729"/>
    </source>
</evidence>
<dbReference type="Gene3D" id="2.40.50.40">
    <property type="match status" value="1"/>
</dbReference>
<evidence type="ECO:0000256" key="3">
    <source>
        <dbReference type="ARBA" id="ARBA00022514"/>
    </source>
</evidence>
<dbReference type="Pfam" id="PF00048">
    <property type="entry name" value="IL8"/>
    <property type="match status" value="1"/>
</dbReference>
<dbReference type="CDD" id="cd00272">
    <property type="entry name" value="Chemokine_CC"/>
    <property type="match status" value="1"/>
</dbReference>
<name>A0AAD9DY75_9TELE</name>
<dbReference type="AlphaFoldDB" id="A0AAD9DY75"/>
<dbReference type="GO" id="GO:0006955">
    <property type="term" value="P:immune response"/>
    <property type="evidence" value="ECO:0007669"/>
    <property type="project" value="InterPro"/>
</dbReference>
<accession>A0AAD9DY75</accession>
<comment type="subcellular location">
    <subcellularLocation>
        <location evidence="1 9">Secreted</location>
    </subcellularLocation>
</comment>
<dbReference type="EMBL" id="JAROKS010000015">
    <property type="protein sequence ID" value="KAK1795767.1"/>
    <property type="molecule type" value="Genomic_DNA"/>
</dbReference>
<evidence type="ECO:0000256" key="7">
    <source>
        <dbReference type="ARBA" id="ARBA00044740"/>
    </source>
</evidence>
<feature type="chain" id="PRO_5041773411" description="C-C motif chemokine" evidence="9">
    <location>
        <begin position="23"/>
        <end position="105"/>
    </location>
</feature>
<dbReference type="SUPFAM" id="SSF54117">
    <property type="entry name" value="Interleukin 8-like chemokines"/>
    <property type="match status" value="1"/>
</dbReference>